<evidence type="ECO:0000313" key="9">
    <source>
        <dbReference type="EMBL" id="TCS84651.1"/>
    </source>
</evidence>
<evidence type="ECO:0000256" key="5">
    <source>
        <dbReference type="ARBA" id="ARBA00023251"/>
    </source>
</evidence>
<dbReference type="EC" id="3.5.2.6" evidence="3 6"/>
<dbReference type="NCBIfam" id="NF033103">
    <property type="entry name" value="bla_class_A"/>
    <property type="match status" value="1"/>
</dbReference>
<evidence type="ECO:0000259" key="8">
    <source>
        <dbReference type="Pfam" id="PF13354"/>
    </source>
</evidence>
<feature type="chain" id="PRO_5020657238" description="Beta-lactamase" evidence="7">
    <location>
        <begin position="29"/>
        <end position="302"/>
    </location>
</feature>
<keyword evidence="10" id="KW-1185">Reference proteome</keyword>
<dbReference type="InterPro" id="IPR023650">
    <property type="entry name" value="Beta-lactam_class-A_AS"/>
</dbReference>
<evidence type="ECO:0000313" key="10">
    <source>
        <dbReference type="Proteomes" id="UP000295807"/>
    </source>
</evidence>
<dbReference type="InterPro" id="IPR000871">
    <property type="entry name" value="Beta-lactam_class-A"/>
</dbReference>
<dbReference type="EMBL" id="SMAD01000020">
    <property type="protein sequence ID" value="TCS84651.1"/>
    <property type="molecule type" value="Genomic_DNA"/>
</dbReference>
<feature type="domain" description="Beta-lactamase class A catalytic" evidence="8">
    <location>
        <begin position="47"/>
        <end position="272"/>
    </location>
</feature>
<dbReference type="OrthoDB" id="9772863at2"/>
<dbReference type="PANTHER" id="PTHR35333:SF3">
    <property type="entry name" value="BETA-LACTAMASE-TYPE TRANSPEPTIDASE FOLD CONTAINING PROTEIN"/>
    <property type="match status" value="1"/>
</dbReference>
<keyword evidence="7" id="KW-0732">Signal</keyword>
<keyword evidence="4 6" id="KW-0378">Hydrolase</keyword>
<comment type="catalytic activity">
    <reaction evidence="1 6">
        <text>a beta-lactam + H2O = a substituted beta-amino acid</text>
        <dbReference type="Rhea" id="RHEA:20401"/>
        <dbReference type="ChEBI" id="CHEBI:15377"/>
        <dbReference type="ChEBI" id="CHEBI:35627"/>
        <dbReference type="ChEBI" id="CHEBI:140347"/>
        <dbReference type="EC" id="3.5.2.6"/>
    </reaction>
</comment>
<dbReference type="Pfam" id="PF13354">
    <property type="entry name" value="Beta-lactamase2"/>
    <property type="match status" value="1"/>
</dbReference>
<reference evidence="9 10" key="1">
    <citation type="submission" date="2019-03" db="EMBL/GenBank/DDBJ databases">
        <title>Genomic Encyclopedia of Type Strains, Phase IV (KMG-IV): sequencing the most valuable type-strain genomes for metagenomic binning, comparative biology and taxonomic classification.</title>
        <authorList>
            <person name="Goeker M."/>
        </authorList>
    </citation>
    <scope>NUCLEOTIDE SEQUENCE [LARGE SCALE GENOMIC DNA]</scope>
    <source>
        <strain evidence="9 10">DSM 21100</strain>
    </source>
</reference>
<dbReference type="GO" id="GO:0008800">
    <property type="term" value="F:beta-lactamase activity"/>
    <property type="evidence" value="ECO:0007669"/>
    <property type="project" value="UniProtKB-UniRule"/>
</dbReference>
<evidence type="ECO:0000256" key="3">
    <source>
        <dbReference type="ARBA" id="ARBA00012865"/>
    </source>
</evidence>
<comment type="similarity">
    <text evidence="2 6">Belongs to the class-A beta-lactamase family.</text>
</comment>
<dbReference type="InterPro" id="IPR012338">
    <property type="entry name" value="Beta-lactam/transpept-like"/>
</dbReference>
<accession>A0A4R3KL40</accession>
<dbReference type="RefSeq" id="WP_132130708.1">
    <property type="nucleotide sequence ID" value="NZ_CP042432.1"/>
</dbReference>
<dbReference type="PRINTS" id="PR00118">
    <property type="entry name" value="BLACTAMASEA"/>
</dbReference>
<proteinExistence type="inferred from homology"/>
<organism evidence="9 10">
    <name type="scientific">Anseongella ginsenosidimutans</name>
    <dbReference type="NCBI Taxonomy" id="496056"/>
    <lineage>
        <taxon>Bacteria</taxon>
        <taxon>Pseudomonadati</taxon>
        <taxon>Bacteroidota</taxon>
        <taxon>Sphingobacteriia</taxon>
        <taxon>Sphingobacteriales</taxon>
        <taxon>Sphingobacteriaceae</taxon>
        <taxon>Anseongella</taxon>
    </lineage>
</organism>
<protein>
    <recommendedName>
        <fullName evidence="3 6">Beta-lactamase</fullName>
        <ecNumber evidence="3 6">3.5.2.6</ecNumber>
    </recommendedName>
</protein>
<dbReference type="GO" id="GO:0046677">
    <property type="term" value="P:response to antibiotic"/>
    <property type="evidence" value="ECO:0007669"/>
    <property type="project" value="UniProtKB-UniRule"/>
</dbReference>
<gene>
    <name evidence="9" type="ORF">EDD80_12017</name>
</gene>
<name>A0A4R3KL40_9SPHI</name>
<dbReference type="Proteomes" id="UP000295807">
    <property type="component" value="Unassembled WGS sequence"/>
</dbReference>
<sequence>MKQRTRILFSIVISLALLLQAVPSAGQATLESQISHIAKEVNGRVGVCALVLETGEAVSYNGGERYPMQSVYKFPIAMAVLEKVDRGELTLDQQVRIDTTEYIPENGHSPLRDKFPGGTSLTVRQLLHYNTAESDGTACDVLLRLLGGTKKAQRYVRRLGIKNMAIATTEQIQVANDLIQYRNWSTPKAMTELFRIFYQDKPLSEESTALLMEHLSPSGVWFNRRIKGLLPPGTPVVHKTGTAGTIDGLTRATNDAGIITLPNGNHVAITIFLADSHAVQKDREATIAKIARAVFDQYAESE</sequence>
<dbReference type="PANTHER" id="PTHR35333">
    <property type="entry name" value="BETA-LACTAMASE"/>
    <property type="match status" value="1"/>
</dbReference>
<evidence type="ECO:0000256" key="1">
    <source>
        <dbReference type="ARBA" id="ARBA00001526"/>
    </source>
</evidence>
<dbReference type="PROSITE" id="PS00146">
    <property type="entry name" value="BETA_LACTAMASE_A"/>
    <property type="match status" value="1"/>
</dbReference>
<dbReference type="InterPro" id="IPR045155">
    <property type="entry name" value="Beta-lactam_cat"/>
</dbReference>
<evidence type="ECO:0000256" key="7">
    <source>
        <dbReference type="SAM" id="SignalP"/>
    </source>
</evidence>
<feature type="signal peptide" evidence="7">
    <location>
        <begin position="1"/>
        <end position="28"/>
    </location>
</feature>
<keyword evidence="5 6" id="KW-0046">Antibiotic resistance</keyword>
<evidence type="ECO:0000256" key="6">
    <source>
        <dbReference type="RuleBase" id="RU361140"/>
    </source>
</evidence>
<dbReference type="GO" id="GO:0030655">
    <property type="term" value="P:beta-lactam antibiotic catabolic process"/>
    <property type="evidence" value="ECO:0007669"/>
    <property type="project" value="InterPro"/>
</dbReference>
<dbReference type="AlphaFoldDB" id="A0A4R3KL40"/>
<dbReference type="Gene3D" id="3.40.710.10">
    <property type="entry name" value="DD-peptidase/beta-lactamase superfamily"/>
    <property type="match status" value="1"/>
</dbReference>
<evidence type="ECO:0000256" key="4">
    <source>
        <dbReference type="ARBA" id="ARBA00022801"/>
    </source>
</evidence>
<dbReference type="SUPFAM" id="SSF56601">
    <property type="entry name" value="beta-lactamase/transpeptidase-like"/>
    <property type="match status" value="1"/>
</dbReference>
<comment type="caution">
    <text evidence="9">The sequence shown here is derived from an EMBL/GenBank/DDBJ whole genome shotgun (WGS) entry which is preliminary data.</text>
</comment>
<evidence type="ECO:0000256" key="2">
    <source>
        <dbReference type="ARBA" id="ARBA00009009"/>
    </source>
</evidence>